<accession>A0A5C8UYX7</accession>
<name>A0A5C8UYX7_9MICO</name>
<comment type="caution">
    <text evidence="1">The sequence shown here is derived from an EMBL/GenBank/DDBJ whole genome shotgun (WGS) entry which is preliminary data.</text>
</comment>
<reference evidence="1 2" key="1">
    <citation type="submission" date="2019-08" db="EMBL/GenBank/DDBJ databases">
        <title>Bacterial whole genome sequence for Glaciihabitans sp. CHu50b-6-2.</title>
        <authorList>
            <person name="Jin L."/>
        </authorList>
    </citation>
    <scope>NUCLEOTIDE SEQUENCE [LARGE SCALE GENOMIC DNA]</scope>
    <source>
        <strain evidence="1 2">CHu50b-6-2</strain>
    </source>
</reference>
<protein>
    <submittedName>
        <fullName evidence="1">Uncharacterized protein</fullName>
    </submittedName>
</protein>
<gene>
    <name evidence="1" type="ORF">FVP33_00585</name>
</gene>
<sequence length="113" mass="12873">MARDQKVERPTKKSEYEIRFASTSAQRGWTDLRATIRGPLADAWDFLTRTPLAHTPTNYPLQGALGVVTRDGISHTRWQHKPTAGGDARIWFYVEGQIVHLEQVHTRHPNATK</sequence>
<dbReference type="Proteomes" id="UP000321379">
    <property type="component" value="Unassembled WGS sequence"/>
</dbReference>
<dbReference type="RefSeq" id="WP_147781692.1">
    <property type="nucleotide sequence ID" value="NZ_VRMG01000001.1"/>
</dbReference>
<proteinExistence type="predicted"/>
<evidence type="ECO:0000313" key="1">
    <source>
        <dbReference type="EMBL" id="TXN32889.1"/>
    </source>
</evidence>
<evidence type="ECO:0000313" key="2">
    <source>
        <dbReference type="Proteomes" id="UP000321379"/>
    </source>
</evidence>
<dbReference type="AlphaFoldDB" id="A0A5C8UYX7"/>
<keyword evidence="2" id="KW-1185">Reference proteome</keyword>
<organism evidence="1 2">
    <name type="scientific">Lacisediminihabitans profunda</name>
    <dbReference type="NCBI Taxonomy" id="2594790"/>
    <lineage>
        <taxon>Bacteria</taxon>
        <taxon>Bacillati</taxon>
        <taxon>Actinomycetota</taxon>
        <taxon>Actinomycetes</taxon>
        <taxon>Micrococcales</taxon>
        <taxon>Microbacteriaceae</taxon>
        <taxon>Lacisediminihabitans</taxon>
    </lineage>
</organism>
<dbReference type="EMBL" id="VRMG01000001">
    <property type="protein sequence ID" value="TXN32889.1"/>
    <property type="molecule type" value="Genomic_DNA"/>
</dbReference>